<comment type="caution">
    <text evidence="1">The sequence shown here is derived from an EMBL/GenBank/DDBJ whole genome shotgun (WGS) entry which is preliminary data.</text>
</comment>
<dbReference type="PANTHER" id="PTHR36069">
    <property type="entry name" value="EXPRESSED PROTEIN-RELATED"/>
    <property type="match status" value="1"/>
</dbReference>
<evidence type="ECO:0000313" key="1">
    <source>
        <dbReference type="EMBL" id="KAK9285141.1"/>
    </source>
</evidence>
<dbReference type="InterPro" id="IPR053339">
    <property type="entry name" value="FAS1_domain_protein"/>
</dbReference>
<proteinExistence type="predicted"/>
<keyword evidence="2" id="KW-1185">Reference proteome</keyword>
<dbReference type="PANTHER" id="PTHR36069:SF4">
    <property type="entry name" value="FASCICLIN-LIKE ARABINOGALACTAN FAMILY PROTEIN"/>
    <property type="match status" value="1"/>
</dbReference>
<name>A0AAP0RUR6_LIQFO</name>
<evidence type="ECO:0000313" key="2">
    <source>
        <dbReference type="Proteomes" id="UP001415857"/>
    </source>
</evidence>
<organism evidence="1 2">
    <name type="scientific">Liquidambar formosana</name>
    <name type="common">Formosan gum</name>
    <dbReference type="NCBI Taxonomy" id="63359"/>
    <lineage>
        <taxon>Eukaryota</taxon>
        <taxon>Viridiplantae</taxon>
        <taxon>Streptophyta</taxon>
        <taxon>Embryophyta</taxon>
        <taxon>Tracheophyta</taxon>
        <taxon>Spermatophyta</taxon>
        <taxon>Magnoliopsida</taxon>
        <taxon>eudicotyledons</taxon>
        <taxon>Gunneridae</taxon>
        <taxon>Pentapetalae</taxon>
        <taxon>Saxifragales</taxon>
        <taxon>Altingiaceae</taxon>
        <taxon>Liquidambar</taxon>
    </lineage>
</organism>
<accession>A0AAP0RUR6</accession>
<dbReference type="Proteomes" id="UP001415857">
    <property type="component" value="Unassembled WGS sequence"/>
</dbReference>
<protein>
    <submittedName>
        <fullName evidence="1">Uncharacterized protein</fullName>
    </submittedName>
</protein>
<dbReference type="EMBL" id="JBBPBK010000005">
    <property type="protein sequence ID" value="KAK9285141.1"/>
    <property type="molecule type" value="Genomic_DNA"/>
</dbReference>
<reference evidence="1 2" key="1">
    <citation type="journal article" date="2024" name="Plant J.">
        <title>Genome sequences and population genomics reveal climatic adaptation and genomic divergence between two closely related sweetgum species.</title>
        <authorList>
            <person name="Xu W.Q."/>
            <person name="Ren C.Q."/>
            <person name="Zhang X.Y."/>
            <person name="Comes H.P."/>
            <person name="Liu X.H."/>
            <person name="Li Y.G."/>
            <person name="Kettle C.J."/>
            <person name="Jalonen R."/>
            <person name="Gaisberger H."/>
            <person name="Ma Y.Z."/>
            <person name="Qiu Y.X."/>
        </authorList>
    </citation>
    <scope>NUCLEOTIDE SEQUENCE [LARGE SCALE GENOMIC DNA]</scope>
    <source>
        <strain evidence="1">Hangzhou</strain>
    </source>
</reference>
<gene>
    <name evidence="1" type="ORF">L1049_024326</name>
</gene>
<dbReference type="AlphaFoldDB" id="A0AAP0RUR6"/>
<sequence>MNYPFTSGNPSIPSSSQLKENSHTLQMNLCFFIFLPLFAVGESQPTNQINQTDLQVAMADMRTRSYYRFIILLKILNSSPNWLQSGDITFLMPNDPQPSEAAVTPDHLQDFNSLPFNPYSFIDQQPVMFSDWNSSSFKHPQQDDQCHQQWKSKACL</sequence>